<keyword evidence="8" id="KW-1185">Reference proteome</keyword>
<evidence type="ECO:0000256" key="1">
    <source>
        <dbReference type="ARBA" id="ARBA00004370"/>
    </source>
</evidence>
<feature type="domain" description="Calcineurin-like phosphoesterase" evidence="5">
    <location>
        <begin position="47"/>
        <end position="234"/>
    </location>
</feature>
<sequence>MNFKALIAVCFFNNPLALKTRLLFFLMLFPFVQLSAQNGEIVHSVFLIGDAGEPYENPVLELLKTELQKVGNKGSVVFLGDNIYPKGMPPKGHPLRAEAEIAINGQIDAVRGFNGNTIFVPGNHDWKQGADEGLDWLNLQEQYVEAALDSTDVWLPSKGCPGPVEVPIHDNITLIIVDTQWFLHRGIKPDNEDCNATSAVEIADALKDALLRNANKKVIVASHHPMYTYGIHGGVFSAKDHLFPLTASKSMKNLYIPLPGLGSIYPLYRKIFGNIQDTSHPIYKRFSQSMVTLMQQHPDLVHVAGHEHALEHIRKDGVNYIVSGSGSKNNAHVKQKGDALYADNTMGFARLDYYANGKTELTFFTPENNSPKTLYSASVSEKPFAPAPKDLMAEYANISFAGRDTIFAASNKYNGRSKLHQAVFGENYREEWATKIKVPMFDIATVKGGLKIIKKGGGHQTLSLRLEAEDGKQYVIRSMDKNPALTLPPELRRTIVKAIVQDGISASHPYAPMVIPPLAEAADIFHANPKVYYVPDDPRLGIYREDFANTLVLFEERANKEQVRQQAFFGKGEDDLSSIDLYEELRDDNDNHVDQTFVVRNRLFDMWLGDWDRHDDQWRWVEYDLPDDEKLYKPIPRDRDVVFFAGEGAFKKVAASKWAQPSLKGFHDEISYTPSYGFYRIRWFDRYFMTEPSEADWVKQANELKAALTDEVIEQAFENWPEEIYDLHGDEIIRKLKNRRDLLDVYAADYYKFLSKDVTILGSDKRELFKVERLNDEETKVTVYKISKKDNRDKVLYERTFKTAETKEIRLFGFDGEDEFEVSGDVSKGIIVRIIGGDDKDLIVDKSAVSGLKKNTVVYDTKASTILDTSKETKDKTSDKDPNINRYNMQEYDFDVLMPLVAANYNPDDGIFIGGGFMLKKDGFRKEPYASKQSFTGVYAFATSSFGLFYNGDFKKAIGNVDLLLKAEVRSPNFVNNFFGLGNESDYNEELGLNYYRTRYQSYLLSPSLVFNLSPNIELRLGTSFLDVQIEEEENEGRFITDFPNNGLAPDGLFEHKRYLGSSIGFHIDNTDNEVQARSGVTFNTEFRYNNGINEFADNSGKFLTNVTFRWTPGIAQRTTIATRVGYEKSLGDYEFFQASQLDGFNTLRGYRRYRFAGESSFYQQLDVRVELFHWQNYILPSTVGLVFFNDIGRVWYDGEDSNTLHHGYGGGVYFTPLGRVAINLLLANSKENLLPLVKLGFYF</sequence>
<evidence type="ECO:0000256" key="4">
    <source>
        <dbReference type="ARBA" id="ARBA00023136"/>
    </source>
</evidence>
<dbReference type="InterPro" id="IPR000184">
    <property type="entry name" value="Bac_surfAg_D15"/>
</dbReference>
<name>A0A1I0MK68_9BACT</name>
<reference evidence="8" key="1">
    <citation type="submission" date="2016-10" db="EMBL/GenBank/DDBJ databases">
        <authorList>
            <person name="Varghese N."/>
            <person name="Submissions S."/>
        </authorList>
    </citation>
    <scope>NUCLEOTIDE SEQUENCE [LARGE SCALE GENOMIC DNA]</scope>
    <source>
        <strain evidence="8">CGMCC 1.12402</strain>
    </source>
</reference>
<keyword evidence="4" id="KW-0472">Membrane</keyword>
<evidence type="ECO:0000256" key="2">
    <source>
        <dbReference type="ARBA" id="ARBA00022729"/>
    </source>
</evidence>
<keyword evidence="3" id="KW-0378">Hydrolase</keyword>
<dbReference type="InterPro" id="IPR051558">
    <property type="entry name" value="Metallophosphoesterase_PAP"/>
</dbReference>
<gene>
    <name evidence="7" type="ORF">SAMN05216290_0448</name>
</gene>
<evidence type="ECO:0000313" key="8">
    <source>
        <dbReference type="Proteomes" id="UP000199437"/>
    </source>
</evidence>
<dbReference type="EMBL" id="FOIR01000001">
    <property type="protein sequence ID" value="SEV88378.1"/>
    <property type="molecule type" value="Genomic_DNA"/>
</dbReference>
<evidence type="ECO:0000313" key="7">
    <source>
        <dbReference type="EMBL" id="SEV88378.1"/>
    </source>
</evidence>
<dbReference type="PANTHER" id="PTHR10161:SF14">
    <property type="entry name" value="TARTRATE-RESISTANT ACID PHOSPHATASE TYPE 5"/>
    <property type="match status" value="1"/>
</dbReference>
<protein>
    <submittedName>
        <fullName evidence="7">Calcineurin-like phosphoesterase</fullName>
    </submittedName>
</protein>
<dbReference type="Gene3D" id="3.60.21.10">
    <property type="match status" value="1"/>
</dbReference>
<dbReference type="InterPro" id="IPR029052">
    <property type="entry name" value="Metallo-depent_PP-like"/>
</dbReference>
<evidence type="ECO:0000256" key="3">
    <source>
        <dbReference type="ARBA" id="ARBA00022801"/>
    </source>
</evidence>
<dbReference type="Pfam" id="PF01103">
    <property type="entry name" value="Omp85"/>
    <property type="match status" value="1"/>
</dbReference>
<evidence type="ECO:0000259" key="5">
    <source>
        <dbReference type="Pfam" id="PF00149"/>
    </source>
</evidence>
<dbReference type="PANTHER" id="PTHR10161">
    <property type="entry name" value="TARTRATE-RESISTANT ACID PHOSPHATASE TYPE 5"/>
    <property type="match status" value="1"/>
</dbReference>
<dbReference type="AlphaFoldDB" id="A0A1I0MK68"/>
<dbReference type="GO" id="GO:0016787">
    <property type="term" value="F:hydrolase activity"/>
    <property type="evidence" value="ECO:0007669"/>
    <property type="project" value="UniProtKB-KW"/>
</dbReference>
<comment type="subcellular location">
    <subcellularLocation>
        <location evidence="1">Membrane</location>
    </subcellularLocation>
</comment>
<dbReference type="SUPFAM" id="SSF56300">
    <property type="entry name" value="Metallo-dependent phosphatases"/>
    <property type="match status" value="1"/>
</dbReference>
<dbReference type="InterPro" id="IPR004843">
    <property type="entry name" value="Calcineurin-like_PHP"/>
</dbReference>
<dbReference type="STRING" id="1267423.SAMN05216290_0448"/>
<dbReference type="Gene3D" id="2.40.160.50">
    <property type="entry name" value="membrane protein fhac: a member of the omp85/tpsb transporter family"/>
    <property type="match status" value="1"/>
</dbReference>
<dbReference type="Pfam" id="PF00149">
    <property type="entry name" value="Metallophos"/>
    <property type="match status" value="1"/>
</dbReference>
<proteinExistence type="predicted"/>
<feature type="domain" description="Bacterial surface antigen (D15)" evidence="6">
    <location>
        <begin position="965"/>
        <end position="1224"/>
    </location>
</feature>
<dbReference type="Proteomes" id="UP000199437">
    <property type="component" value="Unassembled WGS sequence"/>
</dbReference>
<keyword evidence="2" id="KW-0732">Signal</keyword>
<evidence type="ECO:0000259" key="6">
    <source>
        <dbReference type="Pfam" id="PF01103"/>
    </source>
</evidence>
<accession>A0A1I0MK68</accession>
<organism evidence="7 8">
    <name type="scientific">Roseivirga pacifica</name>
    <dbReference type="NCBI Taxonomy" id="1267423"/>
    <lineage>
        <taxon>Bacteria</taxon>
        <taxon>Pseudomonadati</taxon>
        <taxon>Bacteroidota</taxon>
        <taxon>Cytophagia</taxon>
        <taxon>Cytophagales</taxon>
        <taxon>Roseivirgaceae</taxon>
        <taxon>Roseivirga</taxon>
    </lineage>
</organism>